<evidence type="ECO:0000256" key="5">
    <source>
        <dbReference type="ARBA" id="ARBA00022989"/>
    </source>
</evidence>
<keyword evidence="7 8" id="KW-0472">Membrane</keyword>
<dbReference type="OrthoDB" id="1363277at2"/>
<dbReference type="GO" id="GO:0005886">
    <property type="term" value="C:plasma membrane"/>
    <property type="evidence" value="ECO:0007669"/>
    <property type="project" value="UniProtKB-SubCell"/>
</dbReference>
<evidence type="ECO:0000256" key="6">
    <source>
        <dbReference type="ARBA" id="ARBA00023118"/>
    </source>
</evidence>
<organism evidence="10 11">
    <name type="scientific">Algibacter lectus</name>
    <dbReference type="NCBI Taxonomy" id="221126"/>
    <lineage>
        <taxon>Bacteria</taxon>
        <taxon>Pseudomonadati</taxon>
        <taxon>Bacteroidota</taxon>
        <taxon>Flavobacteriia</taxon>
        <taxon>Flavobacteriales</taxon>
        <taxon>Flavobacteriaceae</taxon>
        <taxon>Algibacter</taxon>
    </lineage>
</organism>
<keyword evidence="5 8" id="KW-1133">Transmembrane helix</keyword>
<evidence type="ECO:0000256" key="8">
    <source>
        <dbReference type="SAM" id="Phobius"/>
    </source>
</evidence>
<feature type="transmembrane region" description="Helical" evidence="8">
    <location>
        <begin position="138"/>
        <end position="158"/>
    </location>
</feature>
<evidence type="ECO:0000313" key="11">
    <source>
        <dbReference type="Proteomes" id="UP000029644"/>
    </source>
</evidence>
<dbReference type="EMBL" id="BBNQ01000024">
    <property type="protein sequence ID" value="GAL64831.1"/>
    <property type="molecule type" value="Genomic_DNA"/>
</dbReference>
<dbReference type="RefSeq" id="WP_042506647.1">
    <property type="nucleotide sequence ID" value="NZ_BBNQ01000024.1"/>
</dbReference>
<evidence type="ECO:0000256" key="7">
    <source>
        <dbReference type="ARBA" id="ARBA00023136"/>
    </source>
</evidence>
<keyword evidence="6" id="KW-0051">Antiviral defense</keyword>
<evidence type="ECO:0000256" key="4">
    <source>
        <dbReference type="ARBA" id="ARBA00022741"/>
    </source>
</evidence>
<keyword evidence="3 8" id="KW-0812">Transmembrane</keyword>
<comment type="caution">
    <text evidence="10">The sequence shown here is derived from an EMBL/GenBank/DDBJ whole genome shotgun (WGS) entry which is preliminary data.</text>
</comment>
<comment type="subcellular location">
    <subcellularLocation>
        <location evidence="1">Cell membrane</location>
    </subcellularLocation>
</comment>
<evidence type="ECO:0000313" key="10">
    <source>
        <dbReference type="EMBL" id="GAL64831.1"/>
    </source>
</evidence>
<dbReference type="Pfam" id="PF18967">
    <property type="entry name" value="PycTM"/>
    <property type="match status" value="1"/>
</dbReference>
<feature type="transmembrane region" description="Helical" evidence="8">
    <location>
        <begin position="57"/>
        <end position="81"/>
    </location>
</feature>
<name>A0A090VJB3_9FLAO</name>
<evidence type="ECO:0000256" key="3">
    <source>
        <dbReference type="ARBA" id="ARBA00022692"/>
    </source>
</evidence>
<keyword evidence="4" id="KW-0547">Nucleotide-binding</keyword>
<evidence type="ECO:0000256" key="1">
    <source>
        <dbReference type="ARBA" id="ARBA00004236"/>
    </source>
</evidence>
<keyword evidence="2" id="KW-1003">Cell membrane</keyword>
<evidence type="ECO:0000256" key="2">
    <source>
        <dbReference type="ARBA" id="ARBA00022475"/>
    </source>
</evidence>
<accession>A0A090VJB3</accession>
<feature type="domain" description="Pycsar effector protein" evidence="9">
    <location>
        <begin position="6"/>
        <end position="157"/>
    </location>
</feature>
<reference evidence="10 11" key="1">
    <citation type="journal article" date="2014" name="Genome Announc.">
        <title>Draft Genome Sequences of Marine Flavobacterium Algibacter lectus Strains SS8 and NR4.</title>
        <authorList>
            <person name="Takatani N."/>
            <person name="Nakanishi M."/>
            <person name="Meirelles P."/>
            <person name="Mino S."/>
            <person name="Suda W."/>
            <person name="Oshima K."/>
            <person name="Hattori M."/>
            <person name="Ohkuma M."/>
            <person name="Hosokawa M."/>
            <person name="Miyashita K."/>
            <person name="Thompson F.L."/>
            <person name="Niwa A."/>
            <person name="Sawabe T."/>
            <person name="Sawabe T."/>
        </authorList>
    </citation>
    <scope>NUCLEOTIDE SEQUENCE [LARGE SCALE GENOMIC DNA]</scope>
    <source>
        <strain evidence="10 11">JCM 19300</strain>
    </source>
</reference>
<feature type="transmembrane region" description="Helical" evidence="8">
    <location>
        <begin position="25"/>
        <end position="45"/>
    </location>
</feature>
<dbReference type="GO" id="GO:0000166">
    <property type="term" value="F:nucleotide binding"/>
    <property type="evidence" value="ECO:0007669"/>
    <property type="project" value="UniProtKB-KW"/>
</dbReference>
<sequence length="161" mass="18184">MEKDRLKYTIDRFDHYFDSVNNKSAVYIAINTFITGGVIALLTQTEIVCDMSTIGKVSIGLLLFIGILSLIVLSIASIPFFSTKPDSLYYFGAISKMKQSEFNKTSKNYSDKDELQDLRSQVHILSNGLTTKFSRLKFAGILLVVQFFLLIPTLYFILINS</sequence>
<gene>
    <name evidence="10" type="ORF">JCM19300_1979</name>
</gene>
<protein>
    <recommendedName>
        <fullName evidence="9">Pycsar effector protein domain-containing protein</fullName>
    </recommendedName>
</protein>
<dbReference type="InterPro" id="IPR043760">
    <property type="entry name" value="PycTM_dom"/>
</dbReference>
<dbReference type="Proteomes" id="UP000029644">
    <property type="component" value="Unassembled WGS sequence"/>
</dbReference>
<dbReference type="GO" id="GO:0051607">
    <property type="term" value="P:defense response to virus"/>
    <property type="evidence" value="ECO:0007669"/>
    <property type="project" value="UniProtKB-KW"/>
</dbReference>
<dbReference type="AlphaFoldDB" id="A0A090VJB3"/>
<proteinExistence type="predicted"/>
<evidence type="ECO:0000259" key="9">
    <source>
        <dbReference type="Pfam" id="PF18967"/>
    </source>
</evidence>